<comment type="similarity">
    <text evidence="1">Belongs to the carbon-nitrogen hydrolase superfamily. NIT1/NIT2 family.</text>
</comment>
<dbReference type="InterPro" id="IPR001110">
    <property type="entry name" value="UPF0012_CS"/>
</dbReference>
<proteinExistence type="inferred from homology"/>
<reference evidence="3 4" key="1">
    <citation type="submission" date="2020-04" db="EMBL/GenBank/DDBJ databases">
        <title>Arthrobacter sp. nov.</title>
        <authorList>
            <person name="Liu S."/>
        </authorList>
    </citation>
    <scope>NUCLEOTIDE SEQUENCE [LARGE SCALE GENOMIC DNA]</scope>
    <source>
        <strain evidence="3 4">E918</strain>
    </source>
</reference>
<dbReference type="PANTHER" id="PTHR23088:SF27">
    <property type="entry name" value="DEAMINATED GLUTATHIONE AMIDASE"/>
    <property type="match status" value="1"/>
</dbReference>
<gene>
    <name evidence="3" type="ORF">HGG74_07055</name>
</gene>
<dbReference type="Proteomes" id="UP000544090">
    <property type="component" value="Unassembled WGS sequence"/>
</dbReference>
<evidence type="ECO:0000313" key="3">
    <source>
        <dbReference type="EMBL" id="NKX54307.1"/>
    </source>
</evidence>
<feature type="domain" description="CN hydrolase" evidence="2">
    <location>
        <begin position="1"/>
        <end position="241"/>
    </location>
</feature>
<dbReference type="CDD" id="cd07581">
    <property type="entry name" value="nitrilase_3"/>
    <property type="match status" value="1"/>
</dbReference>
<dbReference type="Pfam" id="PF00795">
    <property type="entry name" value="CN_hydrolase"/>
    <property type="match status" value="1"/>
</dbReference>
<dbReference type="PANTHER" id="PTHR23088">
    <property type="entry name" value="NITRILASE-RELATED"/>
    <property type="match status" value="1"/>
</dbReference>
<keyword evidence="3" id="KW-0378">Hydrolase</keyword>
<dbReference type="EMBL" id="JAAZSQ010000004">
    <property type="protein sequence ID" value="NKX54307.1"/>
    <property type="molecule type" value="Genomic_DNA"/>
</dbReference>
<dbReference type="PROSITE" id="PS50263">
    <property type="entry name" value="CN_HYDROLASE"/>
    <property type="match status" value="1"/>
</dbReference>
<dbReference type="AlphaFoldDB" id="A0A7X6K3H5"/>
<dbReference type="InterPro" id="IPR003010">
    <property type="entry name" value="C-N_Hydrolase"/>
</dbReference>
<name>A0A7X6K3H5_9MICC</name>
<evidence type="ECO:0000256" key="1">
    <source>
        <dbReference type="ARBA" id="ARBA00010613"/>
    </source>
</evidence>
<accession>A0A7X6K3H5</accession>
<protein>
    <submittedName>
        <fullName evidence="3">Carbon-nitrogen hydrolase family protein</fullName>
    </submittedName>
</protein>
<dbReference type="InterPro" id="IPR036526">
    <property type="entry name" value="C-N_Hydrolase_sf"/>
</dbReference>
<sequence length="270" mass="28276">MRMGLGQLESGTDIAANLAAMDRFAAAAAAEGARLVAFPEYASYEKKVVDASFAAVAEPLDGPVCIALAGIAQRHGVALVAGVVEASGEPDRAYNTLAAFGPDGGLLAAYRKIHLFDAQGFSESRFIKPAPSAEPVVFDFGGLTFGLMTCYDLRFPELARGLSDAGAEVLLACSSWVPGEHKVRQWLSLTAARAIENGMYVAGVCQAPPISVGHSVLVDPMGVPHAELGTDSAVATVEVSADTVAAVRRQFPMFRQRRLHPHGGSLPGQL</sequence>
<dbReference type="Gene3D" id="3.60.110.10">
    <property type="entry name" value="Carbon-nitrogen hydrolase"/>
    <property type="match status" value="1"/>
</dbReference>
<organism evidence="3 4">
    <name type="scientific">Arthrobacter mobilis</name>
    <dbReference type="NCBI Taxonomy" id="2724944"/>
    <lineage>
        <taxon>Bacteria</taxon>
        <taxon>Bacillati</taxon>
        <taxon>Actinomycetota</taxon>
        <taxon>Actinomycetes</taxon>
        <taxon>Micrococcales</taxon>
        <taxon>Micrococcaceae</taxon>
        <taxon>Arthrobacter</taxon>
    </lineage>
</organism>
<evidence type="ECO:0000259" key="2">
    <source>
        <dbReference type="PROSITE" id="PS50263"/>
    </source>
</evidence>
<comment type="caution">
    <text evidence="3">The sequence shown here is derived from an EMBL/GenBank/DDBJ whole genome shotgun (WGS) entry which is preliminary data.</text>
</comment>
<evidence type="ECO:0000313" key="4">
    <source>
        <dbReference type="Proteomes" id="UP000544090"/>
    </source>
</evidence>
<dbReference type="GO" id="GO:0016787">
    <property type="term" value="F:hydrolase activity"/>
    <property type="evidence" value="ECO:0007669"/>
    <property type="project" value="UniProtKB-KW"/>
</dbReference>
<dbReference type="PROSITE" id="PS01227">
    <property type="entry name" value="UPF0012"/>
    <property type="match status" value="1"/>
</dbReference>
<keyword evidence="4" id="KW-1185">Reference proteome</keyword>
<dbReference type="SUPFAM" id="SSF56317">
    <property type="entry name" value="Carbon-nitrogen hydrolase"/>
    <property type="match status" value="1"/>
</dbReference>